<dbReference type="PANTHER" id="PTHR33204:SF37">
    <property type="entry name" value="HTH-TYPE TRANSCRIPTIONAL REGULATOR YODB"/>
    <property type="match status" value="1"/>
</dbReference>
<accession>A0A975RPL2</accession>
<dbReference type="Proteomes" id="UP000680839">
    <property type="component" value="Chromosome"/>
</dbReference>
<evidence type="ECO:0000259" key="4">
    <source>
        <dbReference type="PROSITE" id="PS51118"/>
    </source>
</evidence>
<proteinExistence type="predicted"/>
<dbReference type="SUPFAM" id="SSF46785">
    <property type="entry name" value="Winged helix' DNA-binding domain"/>
    <property type="match status" value="1"/>
</dbReference>
<name>A0A975RPL2_9BRAD</name>
<dbReference type="Pfam" id="PF01638">
    <property type="entry name" value="HxlR"/>
    <property type="match status" value="1"/>
</dbReference>
<keyword evidence="1" id="KW-0805">Transcription regulation</keyword>
<evidence type="ECO:0000256" key="2">
    <source>
        <dbReference type="ARBA" id="ARBA00023125"/>
    </source>
</evidence>
<feature type="domain" description="HTH hxlR-type" evidence="4">
    <location>
        <begin position="13"/>
        <end position="106"/>
    </location>
</feature>
<dbReference type="GO" id="GO:0003677">
    <property type="term" value="F:DNA binding"/>
    <property type="evidence" value="ECO:0007669"/>
    <property type="project" value="UniProtKB-KW"/>
</dbReference>
<organism evidence="5 6">
    <name type="scientific">Bradyrhizobium sediminis</name>
    <dbReference type="NCBI Taxonomy" id="2840469"/>
    <lineage>
        <taxon>Bacteria</taxon>
        <taxon>Pseudomonadati</taxon>
        <taxon>Pseudomonadota</taxon>
        <taxon>Alphaproteobacteria</taxon>
        <taxon>Hyphomicrobiales</taxon>
        <taxon>Nitrobacteraceae</taxon>
        <taxon>Bradyrhizobium</taxon>
    </lineage>
</organism>
<dbReference type="InterPro" id="IPR036388">
    <property type="entry name" value="WH-like_DNA-bd_sf"/>
</dbReference>
<evidence type="ECO:0000256" key="1">
    <source>
        <dbReference type="ARBA" id="ARBA00023015"/>
    </source>
</evidence>
<evidence type="ECO:0000256" key="3">
    <source>
        <dbReference type="ARBA" id="ARBA00023163"/>
    </source>
</evidence>
<keyword evidence="3" id="KW-0804">Transcription</keyword>
<evidence type="ECO:0000313" key="6">
    <source>
        <dbReference type="Proteomes" id="UP000680839"/>
    </source>
</evidence>
<reference evidence="5" key="1">
    <citation type="submission" date="2021-06" db="EMBL/GenBank/DDBJ databases">
        <title>Bradyrhizobium sp. S2-20-1 Genome sequencing.</title>
        <authorList>
            <person name="Jin L."/>
        </authorList>
    </citation>
    <scope>NUCLEOTIDE SEQUENCE</scope>
    <source>
        <strain evidence="5">S2-20-1</strain>
    </source>
</reference>
<protein>
    <submittedName>
        <fullName evidence="5">Helix-turn-helix transcriptional regulator</fullName>
    </submittedName>
</protein>
<evidence type="ECO:0000313" key="5">
    <source>
        <dbReference type="EMBL" id="QWG15912.1"/>
    </source>
</evidence>
<dbReference type="EMBL" id="CP076134">
    <property type="protein sequence ID" value="QWG15912.1"/>
    <property type="molecule type" value="Genomic_DNA"/>
</dbReference>
<dbReference type="InterPro" id="IPR002577">
    <property type="entry name" value="HTH_HxlR"/>
</dbReference>
<gene>
    <name evidence="5" type="ORF">KMZ29_23250</name>
</gene>
<dbReference type="AlphaFoldDB" id="A0A975RPL2"/>
<sequence length="107" mass="12067">MKKRAARGSASGRPIMALLDLLGRRWSLRIIWELRDDRSLTSRALRTACDDASPTILQTRLTELREAGLVELIAGDGYHLTALGRDLAENFLPLYRFAERWSKRAAG</sequence>
<dbReference type="InterPro" id="IPR036390">
    <property type="entry name" value="WH_DNA-bd_sf"/>
</dbReference>
<dbReference type="Gene3D" id="1.10.10.10">
    <property type="entry name" value="Winged helix-like DNA-binding domain superfamily/Winged helix DNA-binding domain"/>
    <property type="match status" value="1"/>
</dbReference>
<dbReference type="PANTHER" id="PTHR33204">
    <property type="entry name" value="TRANSCRIPTIONAL REGULATOR, MARR FAMILY"/>
    <property type="match status" value="1"/>
</dbReference>
<keyword evidence="2" id="KW-0238">DNA-binding</keyword>
<dbReference type="PROSITE" id="PS51118">
    <property type="entry name" value="HTH_HXLR"/>
    <property type="match status" value="1"/>
</dbReference>